<keyword evidence="3" id="KW-1185">Reference proteome</keyword>
<organism evidence="2 3">
    <name type="scientific">Oleiagrimonas soli</name>
    <dbReference type="NCBI Taxonomy" id="1543381"/>
    <lineage>
        <taxon>Bacteria</taxon>
        <taxon>Pseudomonadati</taxon>
        <taxon>Pseudomonadota</taxon>
        <taxon>Gammaproteobacteria</taxon>
        <taxon>Lysobacterales</taxon>
        <taxon>Rhodanobacteraceae</taxon>
        <taxon>Oleiagrimonas</taxon>
    </lineage>
</organism>
<evidence type="ECO:0000313" key="2">
    <source>
        <dbReference type="EMBL" id="KGI76886.1"/>
    </source>
</evidence>
<evidence type="ECO:0000256" key="1">
    <source>
        <dbReference type="SAM" id="MobiDB-lite"/>
    </source>
</evidence>
<reference evidence="2 3" key="1">
    <citation type="submission" date="2014-09" db="EMBL/GenBank/DDBJ databases">
        <title>Xanthomonadaceae 3.5X direct submission.</title>
        <authorList>
            <person name="Fang T."/>
            <person name="Wang H."/>
        </authorList>
    </citation>
    <scope>NUCLEOTIDE SEQUENCE [LARGE SCALE GENOMIC DNA]</scope>
    <source>
        <strain evidence="2 3">3.5X</strain>
    </source>
</reference>
<comment type="caution">
    <text evidence="2">The sequence shown here is derived from an EMBL/GenBank/DDBJ whole genome shotgun (WGS) entry which is preliminary data.</text>
</comment>
<dbReference type="AlphaFoldDB" id="A0A099CT79"/>
<dbReference type="Proteomes" id="UP000029708">
    <property type="component" value="Unassembled WGS sequence"/>
</dbReference>
<gene>
    <name evidence="2" type="ORF">LF63_0113245</name>
</gene>
<protein>
    <submittedName>
        <fullName evidence="2">Uncharacterized protein</fullName>
    </submittedName>
</protein>
<dbReference type="EMBL" id="JROI01000015">
    <property type="protein sequence ID" value="KGI76886.1"/>
    <property type="molecule type" value="Genomic_DNA"/>
</dbReference>
<proteinExistence type="predicted"/>
<name>A0A099CT79_9GAMM</name>
<evidence type="ECO:0000313" key="3">
    <source>
        <dbReference type="Proteomes" id="UP000029708"/>
    </source>
</evidence>
<accession>A0A099CT79</accession>
<sequence>MSMTKKTELSEAAKHDRKALRDTYETAYQLFLENMETAPTPKDWPLPYAIAERVQDVEWRTAFMGMQVNEDTSELINELNLWRENLLLLSIWIGILKDKPVDDDEAWSIQRHFVDPLAFHCLFQPSATRDRFGLVAETAMHQANLTVINDYKDRLVQDDDMGGKKKRNRHLTRPEREKQLKSLGKGWKSFPPFKQALGMIDNKAYRGQTANFRNRASHGIAPRFRFGLTNFITRSIVPATKIDIQPDGTVLETEIPGKLAVSYGFGGTPPLRFEDVYEANMQQYSAAVRTFRAYEKLLGEMIDAMPKCAPSGDN</sequence>
<feature type="region of interest" description="Disordered" evidence="1">
    <location>
        <begin position="159"/>
        <end position="178"/>
    </location>
</feature>
<dbReference type="HOGENOM" id="CLU_885185_0_0_6"/>